<dbReference type="OrthoDB" id="9807134at2"/>
<evidence type="ECO:0000313" key="5">
    <source>
        <dbReference type="EMBL" id="RBO95733.1"/>
    </source>
</evidence>
<organism evidence="5 6">
    <name type="scientific">Pseudochrobactrum asaccharolyticum</name>
    <dbReference type="NCBI Taxonomy" id="354351"/>
    <lineage>
        <taxon>Bacteria</taxon>
        <taxon>Pseudomonadati</taxon>
        <taxon>Pseudomonadota</taxon>
        <taxon>Alphaproteobacteria</taxon>
        <taxon>Hyphomicrobiales</taxon>
        <taxon>Brucellaceae</taxon>
        <taxon>Pseudochrobactrum</taxon>
    </lineage>
</organism>
<dbReference type="AlphaFoldDB" id="A0A366E0A0"/>
<evidence type="ECO:0000256" key="1">
    <source>
        <dbReference type="ARBA" id="ARBA00022729"/>
    </source>
</evidence>
<evidence type="ECO:0000259" key="3">
    <source>
        <dbReference type="SMART" id="SM00062"/>
    </source>
</evidence>
<sequence length="278" mass="30769">MSVKKLALYGMLTAFSAISFMPFQPNVAQAETLRVGMECTYAPFNYRLPTGEMAGYDVDVAKGVAELIGADLEYVCQQFDGMIPALLANKFDLIIASLSITKERLEKIDFSIPYRVSIGRFLGPKGKNLNLFDEAGNVIPDNFKGLKVGVERATTYNKWIEAELPDANIQLYDSGQAMLLDLRSGRVDIAITNPMKAYLDFLSQENGSGFEFVSPVIDKKEYFGEGVGIGAQKGSEELMARVNNALATLIKNGDLEKFSHKYFPFNINPENWQGIEAN</sequence>
<dbReference type="PANTHER" id="PTHR35936">
    <property type="entry name" value="MEMBRANE-BOUND LYTIC MUREIN TRANSGLYCOSYLASE F"/>
    <property type="match status" value="1"/>
</dbReference>
<dbReference type="GO" id="GO:0015276">
    <property type="term" value="F:ligand-gated monoatomic ion channel activity"/>
    <property type="evidence" value="ECO:0007669"/>
    <property type="project" value="InterPro"/>
</dbReference>
<dbReference type="SUPFAM" id="SSF53850">
    <property type="entry name" value="Periplasmic binding protein-like II"/>
    <property type="match status" value="1"/>
</dbReference>
<dbReference type="InterPro" id="IPR001638">
    <property type="entry name" value="Solute-binding_3/MltF_N"/>
</dbReference>
<dbReference type="Proteomes" id="UP000252893">
    <property type="component" value="Unassembled WGS sequence"/>
</dbReference>
<dbReference type="Pfam" id="PF00497">
    <property type="entry name" value="SBP_bac_3"/>
    <property type="match status" value="1"/>
</dbReference>
<dbReference type="Gene3D" id="3.40.190.10">
    <property type="entry name" value="Periplasmic binding protein-like II"/>
    <property type="match status" value="2"/>
</dbReference>
<keyword evidence="6" id="KW-1185">Reference proteome</keyword>
<dbReference type="EMBL" id="QNRH01000003">
    <property type="protein sequence ID" value="RBO95733.1"/>
    <property type="molecule type" value="Genomic_DNA"/>
</dbReference>
<dbReference type="SMART" id="SM00062">
    <property type="entry name" value="PBPb"/>
    <property type="match status" value="1"/>
</dbReference>
<protein>
    <submittedName>
        <fullName evidence="5">Amino acid ABC transporter substrate-binding protein (PAAT family)</fullName>
    </submittedName>
</protein>
<dbReference type="InterPro" id="IPR001320">
    <property type="entry name" value="Iontro_rcpt_C"/>
</dbReference>
<proteinExistence type="predicted"/>
<dbReference type="GO" id="GO:0016020">
    <property type="term" value="C:membrane"/>
    <property type="evidence" value="ECO:0007669"/>
    <property type="project" value="InterPro"/>
</dbReference>
<dbReference type="SMART" id="SM00079">
    <property type="entry name" value="PBPe"/>
    <property type="match status" value="1"/>
</dbReference>
<name>A0A366E0A0_9HYPH</name>
<feature type="domain" description="Solute-binding protein family 3/N-terminal" evidence="3">
    <location>
        <begin position="32"/>
        <end position="266"/>
    </location>
</feature>
<reference evidence="5 6" key="1">
    <citation type="submission" date="2018-06" db="EMBL/GenBank/DDBJ databases">
        <title>Genomic Encyclopedia of Type Strains, Phase IV (KMG-IV): sequencing the most valuable type-strain genomes for metagenomic binning, comparative biology and taxonomic classification.</title>
        <authorList>
            <person name="Goeker M."/>
        </authorList>
    </citation>
    <scope>NUCLEOTIDE SEQUENCE [LARGE SCALE GENOMIC DNA]</scope>
    <source>
        <strain evidence="5 6">DSM 25619</strain>
    </source>
</reference>
<keyword evidence="1 2" id="KW-0732">Signal</keyword>
<feature type="chain" id="PRO_5016811250" evidence="2">
    <location>
        <begin position="31"/>
        <end position="278"/>
    </location>
</feature>
<evidence type="ECO:0000313" key="6">
    <source>
        <dbReference type="Proteomes" id="UP000252893"/>
    </source>
</evidence>
<feature type="signal peptide" evidence="2">
    <location>
        <begin position="1"/>
        <end position="30"/>
    </location>
</feature>
<dbReference type="PANTHER" id="PTHR35936:SF17">
    <property type="entry name" value="ARGININE-BINDING EXTRACELLULAR PROTEIN ARTP"/>
    <property type="match status" value="1"/>
</dbReference>
<evidence type="ECO:0000259" key="4">
    <source>
        <dbReference type="SMART" id="SM00079"/>
    </source>
</evidence>
<gene>
    <name evidence="5" type="ORF">DFR47_103297</name>
</gene>
<feature type="domain" description="Ionotropic glutamate receptor C-terminal" evidence="4">
    <location>
        <begin position="32"/>
        <end position="265"/>
    </location>
</feature>
<evidence type="ECO:0000256" key="2">
    <source>
        <dbReference type="SAM" id="SignalP"/>
    </source>
</evidence>
<dbReference type="RefSeq" id="WP_113944257.1">
    <property type="nucleotide sequence ID" value="NZ_JBHEEG010000004.1"/>
</dbReference>
<accession>A0A366E0A0</accession>
<comment type="caution">
    <text evidence="5">The sequence shown here is derived from an EMBL/GenBank/DDBJ whole genome shotgun (WGS) entry which is preliminary data.</text>
</comment>